<feature type="region of interest" description="Disordered" evidence="1">
    <location>
        <begin position="23"/>
        <end position="43"/>
    </location>
</feature>
<dbReference type="PROSITE" id="PS51257">
    <property type="entry name" value="PROKAR_LIPOPROTEIN"/>
    <property type="match status" value="1"/>
</dbReference>
<feature type="chain" id="PRO_5045835775" evidence="2">
    <location>
        <begin position="18"/>
        <end position="463"/>
    </location>
</feature>
<dbReference type="Proteomes" id="UP001519294">
    <property type="component" value="Unassembled WGS sequence"/>
</dbReference>
<feature type="signal peptide" evidence="2">
    <location>
        <begin position="1"/>
        <end position="17"/>
    </location>
</feature>
<gene>
    <name evidence="3" type="ORF">J2Z81_001517</name>
</gene>
<keyword evidence="2" id="KW-0732">Signal</keyword>
<protein>
    <submittedName>
        <fullName evidence="3">Copper chaperone CopZ</fullName>
    </submittedName>
</protein>
<evidence type="ECO:0000256" key="2">
    <source>
        <dbReference type="SAM" id="SignalP"/>
    </source>
</evidence>
<dbReference type="Pfam" id="PF20316">
    <property type="entry name" value="DUF6612"/>
    <property type="match status" value="1"/>
</dbReference>
<reference evidence="3 4" key="1">
    <citation type="submission" date="2021-03" db="EMBL/GenBank/DDBJ databases">
        <title>Genomic Encyclopedia of Type Strains, Phase IV (KMG-IV): sequencing the most valuable type-strain genomes for metagenomic binning, comparative biology and taxonomic classification.</title>
        <authorList>
            <person name="Goeker M."/>
        </authorList>
    </citation>
    <scope>NUCLEOTIDE SEQUENCE [LARGE SCALE GENOMIC DNA]</scope>
    <source>
        <strain evidence="3 4">DSM 25790</strain>
    </source>
</reference>
<proteinExistence type="predicted"/>
<evidence type="ECO:0000313" key="3">
    <source>
        <dbReference type="EMBL" id="MBP2257569.1"/>
    </source>
</evidence>
<dbReference type="InterPro" id="IPR046720">
    <property type="entry name" value="DUF6612"/>
</dbReference>
<dbReference type="RefSeq" id="WP_029269493.1">
    <property type="nucleotide sequence ID" value="NZ_JAGIKX010000010.1"/>
</dbReference>
<evidence type="ECO:0000256" key="1">
    <source>
        <dbReference type="SAM" id="MobiDB-lite"/>
    </source>
</evidence>
<evidence type="ECO:0000313" key="4">
    <source>
        <dbReference type="Proteomes" id="UP001519294"/>
    </source>
</evidence>
<feature type="compositionally biased region" description="Basic and acidic residues" evidence="1">
    <location>
        <begin position="27"/>
        <end position="38"/>
    </location>
</feature>
<organism evidence="3 4">
    <name type="scientific">Virgibacillus alimentarius</name>
    <dbReference type="NCBI Taxonomy" id="698769"/>
    <lineage>
        <taxon>Bacteria</taxon>
        <taxon>Bacillati</taxon>
        <taxon>Bacillota</taxon>
        <taxon>Bacilli</taxon>
        <taxon>Bacillales</taxon>
        <taxon>Bacillaceae</taxon>
        <taxon>Virgibacillus</taxon>
    </lineage>
</organism>
<comment type="caution">
    <text evidence="3">The sequence shown here is derived from an EMBL/GenBank/DDBJ whole genome shotgun (WGS) entry which is preliminary data.</text>
</comment>
<feature type="region of interest" description="Disordered" evidence="1">
    <location>
        <begin position="254"/>
        <end position="278"/>
    </location>
</feature>
<keyword evidence="4" id="KW-1185">Reference proteome</keyword>
<dbReference type="EMBL" id="JAGIKX010000010">
    <property type="protein sequence ID" value="MBP2257569.1"/>
    <property type="molecule type" value="Genomic_DNA"/>
</dbReference>
<sequence>MRKFLVLFIVLCLLLLAACNSDSSVSKSKDSDSKDTSAKEQSVAEILKKTEEAHKDLESLEVEFMESYEGGQDKGVEKYDYKNSVGFLKYNEGVVMYKDKDGFLLSLDGKTEAPQIEEKNVFAMKFDNQMSQHKNQIHYLKEFDSDLYEKFDMEDKDEHFILTYSGSDKDKLQLMQGFADTYNENLADVLGRDVEAKDLTVDKLTITVEINKDTNQIETFEEEMKYSQFVDGKNRDYDQKVVYEYSNYNDIDEIKKPDFTGDKTTKEKDKSHALSKKDEKKYEEEASAYVDALIQATVFQNVDKYMEKAPDSKEDKKSDGQMQKNLFKDFYIQNTKQNMQGSSVSDKQINDLADAFLGALSKTKYEIVDVTVQTERDIAVTVSVEGIDDASIYQEAGQELKELYENEEIGKEELDAKNIEILIQKYNEVEALTEPKIVEVDVTRNQDSYEVLMQDQYLAGFVQ</sequence>
<name>A0ABS4S9L9_9BACI</name>
<accession>A0ABS4S9L9</accession>